<dbReference type="Proteomes" id="UP000531231">
    <property type="component" value="Unassembled WGS sequence"/>
</dbReference>
<keyword evidence="3" id="KW-0472">Membrane</keyword>
<dbReference type="GO" id="GO:0052621">
    <property type="term" value="F:diguanylate cyclase activity"/>
    <property type="evidence" value="ECO:0007669"/>
    <property type="project" value="UniProtKB-EC"/>
</dbReference>
<dbReference type="AlphaFoldDB" id="A0A7W8AHT3"/>
<reference evidence="5 6" key="1">
    <citation type="submission" date="2020-08" db="EMBL/GenBank/DDBJ databases">
        <title>Genomic Encyclopedia of Type Strains, Phase IV (KMG-IV): sequencing the most valuable type-strain genomes for metagenomic binning, comparative biology and taxonomic classification.</title>
        <authorList>
            <person name="Goeker M."/>
        </authorList>
    </citation>
    <scope>NUCLEOTIDE SEQUENCE [LARGE SCALE GENOMIC DNA]</scope>
    <source>
        <strain evidence="5 6">DSM 25620</strain>
    </source>
</reference>
<dbReference type="CDD" id="cd01949">
    <property type="entry name" value="GGDEF"/>
    <property type="match status" value="1"/>
</dbReference>
<feature type="domain" description="GGDEF" evidence="4">
    <location>
        <begin position="245"/>
        <end position="378"/>
    </location>
</feature>
<dbReference type="GO" id="GO:1902201">
    <property type="term" value="P:negative regulation of bacterial-type flagellum-dependent cell motility"/>
    <property type="evidence" value="ECO:0007669"/>
    <property type="project" value="TreeGrafter"/>
</dbReference>
<dbReference type="Pfam" id="PF00990">
    <property type="entry name" value="GGDEF"/>
    <property type="match status" value="1"/>
</dbReference>
<evidence type="ECO:0000313" key="5">
    <source>
        <dbReference type="EMBL" id="MBB5090642.1"/>
    </source>
</evidence>
<keyword evidence="3" id="KW-1133">Transmembrane helix</keyword>
<dbReference type="GO" id="GO:0005886">
    <property type="term" value="C:plasma membrane"/>
    <property type="evidence" value="ECO:0007669"/>
    <property type="project" value="TreeGrafter"/>
</dbReference>
<dbReference type="NCBIfam" id="TIGR00254">
    <property type="entry name" value="GGDEF"/>
    <property type="match status" value="1"/>
</dbReference>
<dbReference type="InterPro" id="IPR050469">
    <property type="entry name" value="Diguanylate_Cyclase"/>
</dbReference>
<feature type="transmembrane region" description="Helical" evidence="3">
    <location>
        <begin position="112"/>
        <end position="132"/>
    </location>
</feature>
<comment type="catalytic activity">
    <reaction evidence="2">
        <text>2 GTP = 3',3'-c-di-GMP + 2 diphosphate</text>
        <dbReference type="Rhea" id="RHEA:24898"/>
        <dbReference type="ChEBI" id="CHEBI:33019"/>
        <dbReference type="ChEBI" id="CHEBI:37565"/>
        <dbReference type="ChEBI" id="CHEBI:58805"/>
        <dbReference type="EC" id="2.7.7.65"/>
    </reaction>
</comment>
<dbReference type="InterPro" id="IPR043128">
    <property type="entry name" value="Rev_trsase/Diguanyl_cyclase"/>
</dbReference>
<feature type="transmembrane region" description="Helical" evidence="3">
    <location>
        <begin position="54"/>
        <end position="74"/>
    </location>
</feature>
<dbReference type="PANTHER" id="PTHR45138">
    <property type="entry name" value="REGULATORY COMPONENTS OF SENSORY TRANSDUCTION SYSTEM"/>
    <property type="match status" value="1"/>
</dbReference>
<dbReference type="PROSITE" id="PS50887">
    <property type="entry name" value="GGDEF"/>
    <property type="match status" value="1"/>
</dbReference>
<comment type="caution">
    <text evidence="5">The sequence shown here is derived from an EMBL/GenBank/DDBJ whole genome shotgun (WGS) entry which is preliminary data.</text>
</comment>
<sequence length="378" mass="42546">MIYLPPVFFFLFSLMFFGVWFLERTRPHLGLFGCAFLLVSIGVLAQVTFTPADIGQNAVLSATLYVAGVLFFSHGILVRSGRQLPYWFYPLFLISIVGGTIYYFYIERNLFYRIYIINLGVGTIFLATALQARFLLRGNSGDKLLFWLILGLGLHFFPRTILTAERMMTSPVIEFSAGSFWLVLQFTISVIGVVTGIGLLAVTFMDMIAELRKERDTDSLTGLANRRLFSQHVETMMSRGRSQGKPMCFAMIDVDHFKLYNDIYGHAAGDEALKHVAGTISATLRRSEDMAARIGGEEFALFFYDCTTEQARQFLEKLRTQIAALKIEHEGSQVSAVLTISVGVAELERNEDFESLYRRADVSLYSSKATGRDQVTFA</sequence>
<dbReference type="EMBL" id="JACHIL010000002">
    <property type="protein sequence ID" value="MBB5090642.1"/>
    <property type="molecule type" value="Genomic_DNA"/>
</dbReference>
<organism evidence="5 6">
    <name type="scientific">Pseudochrobactrum saccharolyticum</name>
    <dbReference type="NCBI Taxonomy" id="354352"/>
    <lineage>
        <taxon>Bacteria</taxon>
        <taxon>Pseudomonadati</taxon>
        <taxon>Pseudomonadota</taxon>
        <taxon>Alphaproteobacteria</taxon>
        <taxon>Hyphomicrobiales</taxon>
        <taxon>Brucellaceae</taxon>
        <taxon>Pseudochrobactrum</taxon>
    </lineage>
</organism>
<keyword evidence="6" id="KW-1185">Reference proteome</keyword>
<dbReference type="PANTHER" id="PTHR45138:SF9">
    <property type="entry name" value="DIGUANYLATE CYCLASE DGCM-RELATED"/>
    <property type="match status" value="1"/>
</dbReference>
<dbReference type="SUPFAM" id="SSF55073">
    <property type="entry name" value="Nucleotide cyclase"/>
    <property type="match status" value="1"/>
</dbReference>
<feature type="transmembrane region" description="Helical" evidence="3">
    <location>
        <begin position="29"/>
        <end position="48"/>
    </location>
</feature>
<evidence type="ECO:0000256" key="2">
    <source>
        <dbReference type="ARBA" id="ARBA00034247"/>
    </source>
</evidence>
<dbReference type="Gene3D" id="3.30.70.270">
    <property type="match status" value="1"/>
</dbReference>
<dbReference type="EC" id="2.7.7.65" evidence="1"/>
<keyword evidence="3" id="KW-0812">Transmembrane</keyword>
<evidence type="ECO:0000256" key="1">
    <source>
        <dbReference type="ARBA" id="ARBA00012528"/>
    </source>
</evidence>
<dbReference type="InterPro" id="IPR029787">
    <property type="entry name" value="Nucleotide_cyclase"/>
</dbReference>
<feature type="transmembrane region" description="Helical" evidence="3">
    <location>
        <begin position="182"/>
        <end position="205"/>
    </location>
</feature>
<dbReference type="FunFam" id="3.30.70.270:FF:000001">
    <property type="entry name" value="Diguanylate cyclase domain protein"/>
    <property type="match status" value="1"/>
</dbReference>
<name>A0A7W8AHT3_9HYPH</name>
<proteinExistence type="predicted"/>
<evidence type="ECO:0000313" key="6">
    <source>
        <dbReference type="Proteomes" id="UP000531231"/>
    </source>
</evidence>
<evidence type="ECO:0000259" key="4">
    <source>
        <dbReference type="PROSITE" id="PS50887"/>
    </source>
</evidence>
<dbReference type="RefSeq" id="WP_151159324.1">
    <property type="nucleotide sequence ID" value="NZ_JACHIL010000002.1"/>
</dbReference>
<evidence type="ECO:0000256" key="3">
    <source>
        <dbReference type="SAM" id="Phobius"/>
    </source>
</evidence>
<gene>
    <name evidence="5" type="ORF">HNQ68_001166</name>
</gene>
<feature type="transmembrane region" description="Helical" evidence="3">
    <location>
        <begin position="144"/>
        <end position="162"/>
    </location>
</feature>
<dbReference type="SMART" id="SM00267">
    <property type="entry name" value="GGDEF"/>
    <property type="match status" value="1"/>
</dbReference>
<protein>
    <recommendedName>
        <fullName evidence="1">diguanylate cyclase</fullName>
        <ecNumber evidence="1">2.7.7.65</ecNumber>
    </recommendedName>
</protein>
<feature type="transmembrane region" description="Helical" evidence="3">
    <location>
        <begin position="6"/>
        <end position="22"/>
    </location>
</feature>
<accession>A0A7W8AHT3</accession>
<dbReference type="GO" id="GO:0043709">
    <property type="term" value="P:cell adhesion involved in single-species biofilm formation"/>
    <property type="evidence" value="ECO:0007669"/>
    <property type="project" value="TreeGrafter"/>
</dbReference>
<dbReference type="InterPro" id="IPR000160">
    <property type="entry name" value="GGDEF_dom"/>
</dbReference>
<feature type="transmembrane region" description="Helical" evidence="3">
    <location>
        <begin position="86"/>
        <end position="106"/>
    </location>
</feature>